<name>A0AAF0DCU1_9EURO</name>
<keyword evidence="10" id="KW-0460">Magnesium</keyword>
<dbReference type="InterPro" id="IPR035584">
    <property type="entry name" value="PurF_N"/>
</dbReference>
<keyword evidence="7" id="KW-0315">Glutamine amidotransferase</keyword>
<dbReference type="InterPro" id="IPR000836">
    <property type="entry name" value="PRTase_dom"/>
</dbReference>
<evidence type="ECO:0000256" key="10">
    <source>
        <dbReference type="PIRSR" id="PIRSR000485-2"/>
    </source>
</evidence>
<evidence type="ECO:0000256" key="3">
    <source>
        <dbReference type="ARBA" id="ARBA00011941"/>
    </source>
</evidence>
<feature type="chain" id="PRO_5042159029" description="Amidophosphoribosyltransferase" evidence="11">
    <location>
        <begin position="18"/>
        <end position="523"/>
    </location>
</feature>
<evidence type="ECO:0000256" key="1">
    <source>
        <dbReference type="ARBA" id="ARBA00005209"/>
    </source>
</evidence>
<dbReference type="AlphaFoldDB" id="A0AAF0DCU1"/>
<dbReference type="InterPro" id="IPR005854">
    <property type="entry name" value="PurF"/>
</dbReference>
<keyword evidence="5 8" id="KW-0808">Transferase</keyword>
<comment type="catalytic activity">
    <reaction evidence="8">
        <text>5-phospho-beta-D-ribosylamine + L-glutamate + diphosphate = 5-phospho-alpha-D-ribose 1-diphosphate + L-glutamine + H2O</text>
        <dbReference type="Rhea" id="RHEA:14905"/>
        <dbReference type="ChEBI" id="CHEBI:15377"/>
        <dbReference type="ChEBI" id="CHEBI:29985"/>
        <dbReference type="ChEBI" id="CHEBI:33019"/>
        <dbReference type="ChEBI" id="CHEBI:58017"/>
        <dbReference type="ChEBI" id="CHEBI:58359"/>
        <dbReference type="ChEBI" id="CHEBI:58681"/>
        <dbReference type="EC" id="2.4.2.14"/>
    </reaction>
</comment>
<protein>
    <recommendedName>
        <fullName evidence="3 8">Amidophosphoribosyltransferase</fullName>
        <shortName evidence="8">ATase</shortName>
        <ecNumber evidence="3 8">2.4.2.14</ecNumber>
    </recommendedName>
    <alternativeName>
        <fullName evidence="8">Glutamine phosphoribosylpyrophosphate amidotransferase</fullName>
    </alternativeName>
</protein>
<feature type="domain" description="Glutamine amidotransferase type-2" evidence="12">
    <location>
        <begin position="2"/>
        <end position="239"/>
    </location>
</feature>
<dbReference type="GO" id="GO:0004044">
    <property type="term" value="F:amidophosphoribosyltransferase activity"/>
    <property type="evidence" value="ECO:0007669"/>
    <property type="project" value="UniProtKB-EC"/>
</dbReference>
<dbReference type="NCBIfam" id="TIGR01134">
    <property type="entry name" value="purF"/>
    <property type="match status" value="1"/>
</dbReference>
<dbReference type="InterPro" id="IPR017932">
    <property type="entry name" value="GATase_2_dom"/>
</dbReference>
<dbReference type="CDD" id="cd06223">
    <property type="entry name" value="PRTases_typeI"/>
    <property type="match status" value="1"/>
</dbReference>
<dbReference type="Gene3D" id="3.60.20.10">
    <property type="entry name" value="Glutamine Phosphoribosylpyrophosphate, subunit 1, domain 1"/>
    <property type="match status" value="1"/>
</dbReference>
<dbReference type="EC" id="2.4.2.14" evidence="3 8"/>
<evidence type="ECO:0000256" key="11">
    <source>
        <dbReference type="SAM" id="SignalP"/>
    </source>
</evidence>
<proteinExistence type="inferred from homology"/>
<keyword evidence="11" id="KW-0732">Signal</keyword>
<comment type="cofactor">
    <cofactor evidence="10">
        <name>Mg(2+)</name>
        <dbReference type="ChEBI" id="CHEBI:18420"/>
    </cofactor>
    <text evidence="10">Binds 1 Mg(2+) ion per subunit.</text>
</comment>
<feature type="binding site" evidence="10">
    <location>
        <position position="373"/>
    </location>
    <ligand>
        <name>Mg(2+)</name>
        <dbReference type="ChEBI" id="CHEBI:18420"/>
    </ligand>
</feature>
<dbReference type="PANTHER" id="PTHR11907">
    <property type="entry name" value="AMIDOPHOSPHORIBOSYLTRANSFERASE"/>
    <property type="match status" value="1"/>
</dbReference>
<dbReference type="Pfam" id="PF13522">
    <property type="entry name" value="GATase_6"/>
    <property type="match status" value="1"/>
</dbReference>
<dbReference type="InterPro" id="IPR029057">
    <property type="entry name" value="PRTase-like"/>
</dbReference>
<dbReference type="GO" id="GO:0046872">
    <property type="term" value="F:metal ion binding"/>
    <property type="evidence" value="ECO:0007669"/>
    <property type="project" value="UniProtKB-KW"/>
</dbReference>
<evidence type="ECO:0000256" key="6">
    <source>
        <dbReference type="ARBA" id="ARBA00022755"/>
    </source>
</evidence>
<evidence type="ECO:0000259" key="12">
    <source>
        <dbReference type="PROSITE" id="PS51278"/>
    </source>
</evidence>
<keyword evidence="6 8" id="KW-0658">Purine biosynthesis</keyword>
<dbReference type="GO" id="GO:0009113">
    <property type="term" value="P:purine nucleobase biosynthetic process"/>
    <property type="evidence" value="ECO:0007669"/>
    <property type="project" value="InterPro"/>
</dbReference>
<evidence type="ECO:0000313" key="14">
    <source>
        <dbReference type="Proteomes" id="UP001219355"/>
    </source>
</evidence>
<keyword evidence="14" id="KW-1185">Reference proteome</keyword>
<evidence type="ECO:0000256" key="4">
    <source>
        <dbReference type="ARBA" id="ARBA00022676"/>
    </source>
</evidence>
<dbReference type="PIRSF" id="PIRSF000485">
    <property type="entry name" value="Amd_phspho_trans"/>
    <property type="match status" value="1"/>
</dbReference>
<evidence type="ECO:0000256" key="8">
    <source>
        <dbReference type="PIRNR" id="PIRNR000485"/>
    </source>
</evidence>
<evidence type="ECO:0000256" key="5">
    <source>
        <dbReference type="ARBA" id="ARBA00022679"/>
    </source>
</evidence>
<accession>A0AAF0DCU1</accession>
<comment type="similarity">
    <text evidence="2 8">In the C-terminal section; belongs to the purine/pyrimidine phosphoribosyltransferase family.</text>
</comment>
<evidence type="ECO:0000256" key="2">
    <source>
        <dbReference type="ARBA" id="ARBA00010138"/>
    </source>
</evidence>
<dbReference type="Proteomes" id="UP001219355">
    <property type="component" value="Chromosome 1"/>
</dbReference>
<organism evidence="13 14">
    <name type="scientific">Emydomyces testavorans</name>
    <dbReference type="NCBI Taxonomy" id="2070801"/>
    <lineage>
        <taxon>Eukaryota</taxon>
        <taxon>Fungi</taxon>
        <taxon>Dikarya</taxon>
        <taxon>Ascomycota</taxon>
        <taxon>Pezizomycotina</taxon>
        <taxon>Eurotiomycetes</taxon>
        <taxon>Eurotiomycetidae</taxon>
        <taxon>Onygenales</taxon>
        <taxon>Nannizziopsiaceae</taxon>
        <taxon>Emydomyces</taxon>
    </lineage>
</organism>
<gene>
    <name evidence="13" type="primary">ADE4_1</name>
    <name evidence="13" type="ORF">PRK78_001363</name>
</gene>
<dbReference type="PROSITE" id="PS51278">
    <property type="entry name" value="GATASE_TYPE_2"/>
    <property type="match status" value="1"/>
</dbReference>
<feature type="signal peptide" evidence="11">
    <location>
        <begin position="1"/>
        <end position="17"/>
    </location>
</feature>
<dbReference type="InterPro" id="IPR029055">
    <property type="entry name" value="Ntn_hydrolases_N"/>
</dbReference>
<dbReference type="CDD" id="cd00715">
    <property type="entry name" value="GPATase_N"/>
    <property type="match status" value="1"/>
</dbReference>
<reference evidence="13" key="1">
    <citation type="submission" date="2023-03" db="EMBL/GenBank/DDBJ databases">
        <title>Emydomyces testavorans Genome Sequence.</title>
        <authorList>
            <person name="Hoyer L."/>
        </authorList>
    </citation>
    <scope>NUCLEOTIDE SEQUENCE</scope>
    <source>
        <strain evidence="13">16-2883</strain>
    </source>
</reference>
<keyword evidence="4 8" id="KW-0328">Glycosyltransferase</keyword>
<feature type="binding site" evidence="10">
    <location>
        <position position="311"/>
    </location>
    <ligand>
        <name>Mg(2+)</name>
        <dbReference type="ChEBI" id="CHEBI:18420"/>
    </ligand>
</feature>
<evidence type="ECO:0000256" key="9">
    <source>
        <dbReference type="PIRSR" id="PIRSR000485-1"/>
    </source>
</evidence>
<feature type="active site" description="Nucleophile" evidence="9">
    <location>
        <position position="2"/>
    </location>
</feature>
<dbReference type="HAMAP" id="MF_01931">
    <property type="entry name" value="PurF"/>
    <property type="match status" value="1"/>
</dbReference>
<dbReference type="SUPFAM" id="SSF56235">
    <property type="entry name" value="N-terminal nucleophile aminohydrolases (Ntn hydrolases)"/>
    <property type="match status" value="1"/>
</dbReference>
<feature type="binding site" evidence="10">
    <location>
        <position position="374"/>
    </location>
    <ligand>
        <name>Mg(2+)</name>
        <dbReference type="ChEBI" id="CHEBI:18420"/>
    </ligand>
</feature>
<keyword evidence="10" id="KW-0479">Metal-binding</keyword>
<dbReference type="SUPFAM" id="SSF53271">
    <property type="entry name" value="PRTase-like"/>
    <property type="match status" value="1"/>
</dbReference>
<sequence>MCGILALILADSSSCAAQELHEALFSLQHRGQDAAGIVTSAPGGRLYMYKKNGMVTEIFNDGAMLERILGSMGIGHVRYPTAGSSAMAEAQPFYVNSPYGICFAHNGNLINAVELKRYLDFEAHRHINTDSDSELMLNVFADELNKTKKARINTQDLFDALGRMYGQCQGGWACTAMLTGFGVVGFRDIHGIRPLILGSRVSENGTDYMLASESVALDQIGFDVVRDILPGEAVVIEKGQPPVFRQVAPRASYTPDLFEYVYFARPESVIDGLGVYPARQRMGEKLAARIKESWDREIIDEIDLVVPVPETASVGAPVVAAALNKPYCRALVRNTYIFRTFIMPTQKVRQKGVRRKISAIKSELKDKVVLLVDDSIVRGTTSRGAISIVRDAGAKKIYVASCAPEISTFNMSTLLTVHFMYAHIYGIDLPSPKEMVAYGRDNAAICKALGCDRIVFQTLDGLTDACAEVIRSQNLSEPQSFEAGVFCGQYVTPVPSDYFDHLEERRGNRQPLKITEDTPQLVA</sequence>
<dbReference type="Gene3D" id="3.40.50.2020">
    <property type="match status" value="1"/>
</dbReference>
<evidence type="ECO:0000256" key="7">
    <source>
        <dbReference type="ARBA" id="ARBA00022962"/>
    </source>
</evidence>
<comment type="pathway">
    <text evidence="1 8">Purine metabolism; IMP biosynthesis via de novo pathway; N(1)-(5-phospho-D-ribosyl)glycinamide from 5-phospho-alpha-D-ribose 1-diphosphate: step 1/2.</text>
</comment>
<evidence type="ECO:0000313" key="13">
    <source>
        <dbReference type="EMBL" id="WEW55928.1"/>
    </source>
</evidence>
<dbReference type="EMBL" id="CP120627">
    <property type="protein sequence ID" value="WEW55928.1"/>
    <property type="molecule type" value="Genomic_DNA"/>
</dbReference>
<dbReference type="GO" id="GO:0006164">
    <property type="term" value="P:purine nucleotide biosynthetic process"/>
    <property type="evidence" value="ECO:0007669"/>
    <property type="project" value="UniProtKB-KW"/>
</dbReference>